<dbReference type="PANTHER" id="PTHR37821:SF1">
    <property type="entry name" value="AMINO ACID TRANSPORTER YUIF-RELATED"/>
    <property type="match status" value="1"/>
</dbReference>
<evidence type="ECO:0000256" key="2">
    <source>
        <dbReference type="ARBA" id="ARBA00022475"/>
    </source>
</evidence>
<feature type="transmembrane region" description="Helical" evidence="6">
    <location>
        <begin position="435"/>
        <end position="452"/>
    </location>
</feature>
<feature type="transmembrane region" description="Helical" evidence="6">
    <location>
        <begin position="61"/>
        <end position="78"/>
    </location>
</feature>
<reference evidence="9 10" key="1">
    <citation type="submission" date="2016-03" db="EMBL/GenBank/DDBJ databases">
        <title>Genome sequencing of Psychrobacter alimentarius PAMC 27889.</title>
        <authorList>
            <person name="Lee J."/>
            <person name="Kim O.-S."/>
        </authorList>
    </citation>
    <scope>NUCLEOTIDE SEQUENCE [LARGE SCALE GENOMIC DNA]</scope>
    <source>
        <strain evidence="9 10">PAMC 27889</strain>
    </source>
</reference>
<feature type="transmembrane region" description="Helical" evidence="6">
    <location>
        <begin position="305"/>
        <end position="325"/>
    </location>
</feature>
<evidence type="ECO:0000259" key="8">
    <source>
        <dbReference type="Pfam" id="PF13726"/>
    </source>
</evidence>
<keyword evidence="3 6" id="KW-0812">Transmembrane</keyword>
<evidence type="ECO:0000313" key="9">
    <source>
        <dbReference type="EMBL" id="AMT97697.1"/>
    </source>
</evidence>
<dbReference type="Proteomes" id="UP000076104">
    <property type="component" value="Chromosome"/>
</dbReference>
<dbReference type="GeneID" id="33059469"/>
<evidence type="ECO:0000259" key="7">
    <source>
        <dbReference type="Pfam" id="PF03553"/>
    </source>
</evidence>
<evidence type="ECO:0000256" key="1">
    <source>
        <dbReference type="ARBA" id="ARBA00004651"/>
    </source>
</evidence>
<proteinExistence type="predicted"/>
<feature type="transmembrane region" description="Helical" evidence="6">
    <location>
        <begin position="145"/>
        <end position="165"/>
    </location>
</feature>
<organism evidence="9 10">
    <name type="scientific">Psychrobacter alimentarius</name>
    <dbReference type="NCBI Taxonomy" id="261164"/>
    <lineage>
        <taxon>Bacteria</taxon>
        <taxon>Pseudomonadati</taxon>
        <taxon>Pseudomonadota</taxon>
        <taxon>Gammaproteobacteria</taxon>
        <taxon>Moraxellales</taxon>
        <taxon>Moraxellaceae</taxon>
        <taxon>Psychrobacter</taxon>
    </lineage>
</organism>
<evidence type="ECO:0000256" key="6">
    <source>
        <dbReference type="SAM" id="Phobius"/>
    </source>
</evidence>
<name>A0ABM5ZZT2_9GAMM</name>
<dbReference type="InterPro" id="IPR032813">
    <property type="entry name" value="Na_H_antiport_N"/>
</dbReference>
<feature type="transmembrane region" description="Helical" evidence="6">
    <location>
        <begin position="29"/>
        <end position="49"/>
    </location>
</feature>
<dbReference type="RefSeq" id="WP_062845233.1">
    <property type="nucleotide sequence ID" value="NZ_CP014945.1"/>
</dbReference>
<evidence type="ECO:0000256" key="5">
    <source>
        <dbReference type="ARBA" id="ARBA00023136"/>
    </source>
</evidence>
<feature type="transmembrane region" description="Helical" evidence="6">
    <location>
        <begin position="251"/>
        <end position="269"/>
    </location>
</feature>
<gene>
    <name evidence="9" type="ORF">A3K91_2116</name>
</gene>
<dbReference type="InterPro" id="IPR018461">
    <property type="entry name" value="Na/H_Antiport_NhaC-like_C"/>
</dbReference>
<dbReference type="PANTHER" id="PTHR37821">
    <property type="entry name" value="AMINO ACID TRANSPORTER YUIF-RELATED"/>
    <property type="match status" value="1"/>
</dbReference>
<keyword evidence="4 6" id="KW-1133">Transmembrane helix</keyword>
<keyword evidence="5 6" id="KW-0472">Membrane</keyword>
<feature type="domain" description="Putative Na+/H+ antiporter N-terminal" evidence="8">
    <location>
        <begin position="4"/>
        <end position="90"/>
    </location>
</feature>
<comment type="subcellular location">
    <subcellularLocation>
        <location evidence="1">Cell membrane</location>
        <topology evidence="1">Multi-pass membrane protein</topology>
    </subcellularLocation>
</comment>
<feature type="transmembrane region" description="Helical" evidence="6">
    <location>
        <begin position="345"/>
        <end position="363"/>
    </location>
</feature>
<evidence type="ECO:0000256" key="4">
    <source>
        <dbReference type="ARBA" id="ARBA00022989"/>
    </source>
</evidence>
<dbReference type="Pfam" id="PF03553">
    <property type="entry name" value="Na_H_antiporter"/>
    <property type="match status" value="1"/>
</dbReference>
<evidence type="ECO:0000256" key="3">
    <source>
        <dbReference type="ARBA" id="ARBA00022692"/>
    </source>
</evidence>
<evidence type="ECO:0000313" key="10">
    <source>
        <dbReference type="Proteomes" id="UP000076104"/>
    </source>
</evidence>
<dbReference type="EMBL" id="CP014945">
    <property type="protein sequence ID" value="AMT97697.1"/>
    <property type="molecule type" value="Genomic_DNA"/>
</dbReference>
<keyword evidence="2" id="KW-1003">Cell membrane</keyword>
<accession>A0ABM5ZZT2</accession>
<protein>
    <submittedName>
        <fullName evidence="9">Sodium:proton antiporter</fullName>
    </submittedName>
</protein>
<sequence length="453" mass="47367">MAINAVLLAVIIMLGLSLSRVHVVLSLLIGALAGGLLAGLGITDTLAAFQEGIRNGAQIALSYALLGAFAVAIAHSGLPQSLAGVVIKRIGAGGTSGVIKYMLFAGLITMSCFSQNLIPIHIAFIPLLVPPLLLAFNRMHIDRRLIACLLTFGLVTTYMFIPYGFGDIYLNQIMLKNVGEAGIDIANISVVKAMAIPALGMLIGLLTAVFISYRKPRQYQQVEIDQKAHDAVVEGDALSKTAADAQTQSKLKTLVALAAIVTAFVVQLYTDSLLLGSMFGFGVFMATGVVKWRDADGVFNDGIKLMAMIGFIMITAQGFAEVMKATEQIQPLVDGAASLFGGNKAMAAFIMLLIGLIVTMGIGSSFSTIPILAAIYVPLCVSLGFSPLATVAIIGTAGALGDAGSPASDSTLGPTSGLNIDGQHDHIKDSVVPTFLHYNLPLLAFGWIAAMVL</sequence>
<dbReference type="InterPro" id="IPR052576">
    <property type="entry name" value="AA_Transporter-Related"/>
</dbReference>
<keyword evidence="10" id="KW-1185">Reference proteome</keyword>
<feature type="transmembrane region" description="Helical" evidence="6">
    <location>
        <begin position="375"/>
        <end position="400"/>
    </location>
</feature>
<feature type="domain" description="Na+/H+ antiporter NhaC-like C-terminal" evidence="7">
    <location>
        <begin position="150"/>
        <end position="447"/>
    </location>
</feature>
<feature type="transmembrane region" description="Helical" evidence="6">
    <location>
        <begin position="275"/>
        <end position="293"/>
    </location>
</feature>
<feature type="transmembrane region" description="Helical" evidence="6">
    <location>
        <begin position="185"/>
        <end position="211"/>
    </location>
</feature>
<dbReference type="Pfam" id="PF13726">
    <property type="entry name" value="Na_H_antiport_2"/>
    <property type="match status" value="1"/>
</dbReference>